<evidence type="ECO:0000313" key="2">
    <source>
        <dbReference type="Proteomes" id="UP001152320"/>
    </source>
</evidence>
<reference evidence="1" key="1">
    <citation type="submission" date="2021-10" db="EMBL/GenBank/DDBJ databases">
        <title>Tropical sea cucumber genome reveals ecological adaptation and Cuvierian tubules defense mechanism.</title>
        <authorList>
            <person name="Chen T."/>
        </authorList>
    </citation>
    <scope>NUCLEOTIDE SEQUENCE</scope>
    <source>
        <strain evidence="1">Nanhai2018</strain>
        <tissue evidence="1">Muscle</tissue>
    </source>
</reference>
<name>A0A9Q1CL54_HOLLE</name>
<evidence type="ECO:0000313" key="1">
    <source>
        <dbReference type="EMBL" id="KAJ8046900.1"/>
    </source>
</evidence>
<dbReference type="Proteomes" id="UP001152320">
    <property type="component" value="Chromosome 2"/>
</dbReference>
<keyword evidence="2" id="KW-1185">Reference proteome</keyword>
<gene>
    <name evidence="1" type="ORF">HOLleu_05735</name>
</gene>
<accession>A0A9Q1CL54</accession>
<sequence length="57" mass="6774">MLDDRNGVFSSVFYPCHITSRANLLLTNPHHLNDRLFKFEQFLLSSITAIRWKERHS</sequence>
<dbReference type="EMBL" id="JAIZAY010000002">
    <property type="protein sequence ID" value="KAJ8046900.1"/>
    <property type="molecule type" value="Genomic_DNA"/>
</dbReference>
<protein>
    <submittedName>
        <fullName evidence="1">Uncharacterized protein</fullName>
    </submittedName>
</protein>
<dbReference type="AlphaFoldDB" id="A0A9Q1CL54"/>
<organism evidence="1 2">
    <name type="scientific">Holothuria leucospilota</name>
    <name type="common">Black long sea cucumber</name>
    <name type="synonym">Mertensiothuria leucospilota</name>
    <dbReference type="NCBI Taxonomy" id="206669"/>
    <lineage>
        <taxon>Eukaryota</taxon>
        <taxon>Metazoa</taxon>
        <taxon>Echinodermata</taxon>
        <taxon>Eleutherozoa</taxon>
        <taxon>Echinozoa</taxon>
        <taxon>Holothuroidea</taxon>
        <taxon>Aspidochirotacea</taxon>
        <taxon>Aspidochirotida</taxon>
        <taxon>Holothuriidae</taxon>
        <taxon>Holothuria</taxon>
    </lineage>
</organism>
<comment type="caution">
    <text evidence="1">The sequence shown here is derived from an EMBL/GenBank/DDBJ whole genome shotgun (WGS) entry which is preliminary data.</text>
</comment>
<proteinExistence type="predicted"/>